<proteinExistence type="inferred from homology"/>
<dbReference type="SUPFAM" id="SSF51735">
    <property type="entry name" value="NAD(P)-binding Rossmann-fold domains"/>
    <property type="match status" value="1"/>
</dbReference>
<organism evidence="2 3">
    <name type="scientific">Rhizorhabdus wittichii (strain DSM 6014 / CCUG 31198 / JCM 15750 / NBRC 105917 / EY 4224 / RW1)</name>
    <name type="common">Sphingomonas wittichii</name>
    <dbReference type="NCBI Taxonomy" id="392499"/>
    <lineage>
        <taxon>Bacteria</taxon>
        <taxon>Pseudomonadati</taxon>
        <taxon>Pseudomonadota</taxon>
        <taxon>Alphaproteobacteria</taxon>
        <taxon>Sphingomonadales</taxon>
        <taxon>Sphingomonadaceae</taxon>
        <taxon>Rhizorhabdus</taxon>
    </lineage>
</organism>
<dbReference type="AlphaFoldDB" id="A0A9J9HDV5"/>
<dbReference type="EMBL" id="CP000699">
    <property type="protein sequence ID" value="ABQ69637.1"/>
    <property type="molecule type" value="Genomic_DNA"/>
</dbReference>
<dbReference type="PANTHER" id="PTHR43975:SF2">
    <property type="entry name" value="EG:BACR7A4.14 PROTEIN-RELATED"/>
    <property type="match status" value="1"/>
</dbReference>
<evidence type="ECO:0000313" key="3">
    <source>
        <dbReference type="Proteomes" id="UP000001989"/>
    </source>
</evidence>
<protein>
    <submittedName>
        <fullName evidence="2">Short-chain dehydrogenase/reductase SDR</fullName>
    </submittedName>
</protein>
<name>A0A9J9HDV5_RHIWR</name>
<dbReference type="NCBIfam" id="NF005909">
    <property type="entry name" value="PRK07890.1"/>
    <property type="match status" value="1"/>
</dbReference>
<reference evidence="2 3" key="1">
    <citation type="journal article" date="2010" name="J. Bacteriol.">
        <title>Genome sequence of the dioxin-mineralizing bacterium Sphingomonas wittichii RW1.</title>
        <authorList>
            <person name="Miller T.R."/>
            <person name="Delcher A.L."/>
            <person name="Salzberg S.L."/>
            <person name="Saunders E."/>
            <person name="Detter J.C."/>
            <person name="Halden R.U."/>
        </authorList>
    </citation>
    <scope>NUCLEOTIDE SEQUENCE [LARGE SCALE GENOMIC DNA]</scope>
    <source>
        <strain evidence="3">DSM 6014 / CCUG 31198 / JCM 15750 / NBRC 105917 / EY 4224 / RW1</strain>
    </source>
</reference>
<dbReference type="Proteomes" id="UP000001989">
    <property type="component" value="Chromosome"/>
</dbReference>
<dbReference type="PRINTS" id="PR00081">
    <property type="entry name" value="GDHRDH"/>
</dbReference>
<dbReference type="PRINTS" id="PR00080">
    <property type="entry name" value="SDRFAMILY"/>
</dbReference>
<evidence type="ECO:0000313" key="2">
    <source>
        <dbReference type="EMBL" id="ABQ69637.1"/>
    </source>
</evidence>
<dbReference type="Pfam" id="PF13561">
    <property type="entry name" value="adh_short_C2"/>
    <property type="match status" value="1"/>
</dbReference>
<dbReference type="KEGG" id="swi:Swit_3291"/>
<dbReference type="Gene3D" id="3.40.50.720">
    <property type="entry name" value="NAD(P)-binding Rossmann-like Domain"/>
    <property type="match status" value="1"/>
</dbReference>
<dbReference type="InterPro" id="IPR002347">
    <property type="entry name" value="SDR_fam"/>
</dbReference>
<sequence>MQERNGRMLLKDKVIVISGVGPGMGQSLARIAAAEGAKVGLGARNKAFLDEVAADIRAKGGEAIALPTDVTSAEQCQALAKATLDAFGRIDGLINSAYAHGEWKPTDIANVEEYADVFNVNCAGALRMAQACLPGLKASKGAIVNVSTMSTVNPFPGEGAYSAGKGGMNALTRHMAKDFGRHGIRVNVTRMGWIGGAPVWGHIDREVAAGRDRDEVIGEITQRIPIGIIPPEEDCAKAVLFMVSDYSKVVSGASLDVNGGQYMAP</sequence>
<gene>
    <name evidence="2" type="ordered locus">Swit_3291</name>
</gene>
<comment type="similarity">
    <text evidence="1">Belongs to the short-chain dehydrogenases/reductases (SDR) family.</text>
</comment>
<dbReference type="InterPro" id="IPR036291">
    <property type="entry name" value="NAD(P)-bd_dom_sf"/>
</dbReference>
<dbReference type="CDD" id="cd05233">
    <property type="entry name" value="SDR_c"/>
    <property type="match status" value="1"/>
</dbReference>
<evidence type="ECO:0000256" key="1">
    <source>
        <dbReference type="ARBA" id="ARBA00006484"/>
    </source>
</evidence>
<keyword evidence="3" id="KW-1185">Reference proteome</keyword>
<dbReference type="PANTHER" id="PTHR43975">
    <property type="entry name" value="ZGC:101858"/>
    <property type="match status" value="1"/>
</dbReference>
<dbReference type="FunFam" id="3.40.50.720:FF:000084">
    <property type="entry name" value="Short-chain dehydrogenase reductase"/>
    <property type="match status" value="1"/>
</dbReference>
<accession>A0A9J9HDV5</accession>